<dbReference type="Proteomes" id="UP000500961">
    <property type="component" value="Chromosome"/>
</dbReference>
<keyword evidence="2" id="KW-1185">Reference proteome</keyword>
<reference evidence="1 2" key="1">
    <citation type="submission" date="2019-07" db="EMBL/GenBank/DDBJ databases">
        <title>Thalassofilum flectens gen. nov., sp. nov., a novel moderate thermophilic anaerobe from a shallow sea hot spring in Kunashir Island (Russia), representing a new family in the order Bacteroidales, and proposal of Thalassofilacea fam. nov.</title>
        <authorList>
            <person name="Kochetkova T.V."/>
            <person name="Podosokorskaya O.A."/>
            <person name="Novikov A."/>
            <person name="Elcheninov A.G."/>
            <person name="Toshchakov S.V."/>
            <person name="Kublanov I.V."/>
        </authorList>
    </citation>
    <scope>NUCLEOTIDE SEQUENCE [LARGE SCALE GENOMIC DNA]</scope>
    <source>
        <strain evidence="1 2">38-H</strain>
    </source>
</reference>
<name>A0A7D3XE77_9BACT</name>
<protein>
    <submittedName>
        <fullName evidence="1">Uncharacterized protein</fullName>
    </submittedName>
</protein>
<evidence type="ECO:0000313" key="1">
    <source>
        <dbReference type="EMBL" id="QKG80092.1"/>
    </source>
</evidence>
<evidence type="ECO:0000313" key="2">
    <source>
        <dbReference type="Proteomes" id="UP000500961"/>
    </source>
</evidence>
<accession>A0A7D3XE77</accession>
<proteinExistence type="predicted"/>
<dbReference type="AlphaFoldDB" id="A0A7D3XE77"/>
<sequence length="93" mass="11076">MANIKDLKKDIKQMVKHLLDECYTQLAYSEPISTEWFLDIISDIQVLEKDTLRIIKQKSYERGKSINVDYQQIANEFYDKVLEIAERINSIEY</sequence>
<dbReference type="KEGG" id="ttz:FHG85_07400"/>
<gene>
    <name evidence="1" type="ORF">FHG85_07400</name>
</gene>
<dbReference type="RefSeq" id="WP_173074496.1">
    <property type="nucleotide sequence ID" value="NZ_CP041345.1"/>
</dbReference>
<organism evidence="1 2">
    <name type="scientific">Tenuifilum thalassicum</name>
    <dbReference type="NCBI Taxonomy" id="2590900"/>
    <lineage>
        <taxon>Bacteria</taxon>
        <taxon>Pseudomonadati</taxon>
        <taxon>Bacteroidota</taxon>
        <taxon>Bacteroidia</taxon>
        <taxon>Bacteroidales</taxon>
        <taxon>Tenuifilaceae</taxon>
        <taxon>Tenuifilum</taxon>
    </lineage>
</organism>
<dbReference type="EMBL" id="CP041345">
    <property type="protein sequence ID" value="QKG80092.1"/>
    <property type="molecule type" value="Genomic_DNA"/>
</dbReference>